<accession>A0A1B2I486</accession>
<protein>
    <recommendedName>
        <fullName evidence="1">GLUG domain-containing protein</fullName>
    </recommendedName>
</protein>
<dbReference type="EMBL" id="CP016757">
    <property type="protein sequence ID" value="ANZ44798.1"/>
    <property type="molecule type" value="Genomic_DNA"/>
</dbReference>
<dbReference type="Proteomes" id="UP000093044">
    <property type="component" value="Chromosome"/>
</dbReference>
<dbReference type="AlphaFoldDB" id="A0A1B2I486"/>
<dbReference type="KEGG" id="cpor:BED41_06665"/>
<dbReference type="NCBIfam" id="TIGR04564">
    <property type="entry name" value="Synergist_CTERM"/>
    <property type="match status" value="1"/>
</dbReference>
<dbReference type="Pfam" id="PF07581">
    <property type="entry name" value="Glug"/>
    <property type="match status" value="1"/>
</dbReference>
<proteinExistence type="predicted"/>
<keyword evidence="3" id="KW-1185">Reference proteome</keyword>
<dbReference type="Gene3D" id="2.160.20.110">
    <property type="match status" value="1"/>
</dbReference>
<dbReference type="InterPro" id="IPR011493">
    <property type="entry name" value="GLUG"/>
</dbReference>
<feature type="domain" description="GLUG" evidence="1">
    <location>
        <begin position="143"/>
        <end position="171"/>
    </location>
</feature>
<reference evidence="2" key="1">
    <citation type="submission" date="2016-08" db="EMBL/GenBank/DDBJ databases">
        <title>Complete genome of Cloacibacillus porcorum.</title>
        <authorList>
            <person name="Looft T."/>
            <person name="Bayles D.O."/>
            <person name="Alt D.P."/>
        </authorList>
    </citation>
    <scope>NUCLEOTIDE SEQUENCE [LARGE SCALE GENOMIC DNA]</scope>
    <source>
        <strain evidence="2">CL-84</strain>
    </source>
</reference>
<sequence>MSSGSARAADWIESADVSWYEANSADVSFTINRAEELAGLAKLVNDGTQNFAGKTVRIGADIDLSGKVWTGIGITGKTFSGLFDGQGYTVGGLGAVKCGEPGGDYIGFFGKLNGGLTLNIRNLNVAGNVSVAPETIAGRDYLGYSVGGIAGWAQGTAATSSIENCSFKGSVKGYGDGDVGAIAGYGAMVLRNCSAEAYITTDNSGNDKNTTVTCLGGLCGNAAQPIENCFFSGSIKNAEAVGPVSAGGIAGTTGTGAALTNCAVSCDIDVIGGQYPTVNINSAKYMNNAGGIAGVVQWQAIVGCSAQGSIKIRSSAAGDAFVNAGGIVGVKDNNMDLNIEHCSSTMKIDAASGHAGSLVGFIPDVVNTKMYQCEWLAGEGLPLNDYVAQTVIPDNRLNYSVTKVADAAELMPVSLLSQPTVRILENKSYSQRVMCFPSVAGKTNGLAWSWGTADSAVASIVFAVRESALVRGVKAGTTDILASANGFLGENSWTAKTYAAVTKVMLTSLALDAESVTLADAGDSKVITASLLPEEEVSYPVLRWDLKVTSGDAAAVDDIELTHVGSSKQLKATLLKYVPGAQYLLSAYTVDGSELSADVIINAAKEKAPNGGSHSSGGCNGGAWGWLSLFVAVPLAAVLKKRITLNGGNNHE</sequence>
<evidence type="ECO:0000313" key="3">
    <source>
        <dbReference type="Proteomes" id="UP000093044"/>
    </source>
</evidence>
<evidence type="ECO:0000313" key="2">
    <source>
        <dbReference type="EMBL" id="ANZ44798.1"/>
    </source>
</evidence>
<organism evidence="2 3">
    <name type="scientific">Cloacibacillus porcorum</name>
    <dbReference type="NCBI Taxonomy" id="1197717"/>
    <lineage>
        <taxon>Bacteria</taxon>
        <taxon>Thermotogati</taxon>
        <taxon>Synergistota</taxon>
        <taxon>Synergistia</taxon>
        <taxon>Synergistales</taxon>
        <taxon>Synergistaceae</taxon>
        <taxon>Cloacibacillus</taxon>
    </lineage>
</organism>
<dbReference type="STRING" id="1197717.BED41_06665"/>
<name>A0A1B2I486_9BACT</name>
<evidence type="ECO:0000259" key="1">
    <source>
        <dbReference type="Pfam" id="PF07581"/>
    </source>
</evidence>
<gene>
    <name evidence="2" type="ORF">BED41_06665</name>
</gene>
<dbReference type="InterPro" id="IPR030821">
    <property type="entry name" value="Synergist_CTERM"/>
</dbReference>